<dbReference type="Gene3D" id="3.40.390.10">
    <property type="entry name" value="Collagenase (Catalytic Domain)"/>
    <property type="match status" value="1"/>
</dbReference>
<comment type="caution">
    <text evidence="2">The sequence shown here is derived from an EMBL/GenBank/DDBJ whole genome shotgun (WGS) entry which is preliminary data.</text>
</comment>
<dbReference type="PROSITE" id="PS51885">
    <property type="entry name" value="NEPRILYSIN"/>
    <property type="match status" value="1"/>
</dbReference>
<accession>A0A443Q7Q4</accession>
<dbReference type="InterPro" id="IPR000718">
    <property type="entry name" value="Peptidase_M13"/>
</dbReference>
<evidence type="ECO:0000313" key="3">
    <source>
        <dbReference type="Proteomes" id="UP000285301"/>
    </source>
</evidence>
<dbReference type="GO" id="GO:0004222">
    <property type="term" value="F:metalloendopeptidase activity"/>
    <property type="evidence" value="ECO:0007669"/>
    <property type="project" value="InterPro"/>
</dbReference>
<name>A0A443Q7Q4_9ACAR</name>
<feature type="non-terminal residue" evidence="2">
    <location>
        <position position="1"/>
    </location>
</feature>
<dbReference type="Pfam" id="PF01431">
    <property type="entry name" value="Peptidase_M13"/>
    <property type="match status" value="1"/>
</dbReference>
<feature type="non-terminal residue" evidence="2">
    <location>
        <position position="192"/>
    </location>
</feature>
<organism evidence="2 3">
    <name type="scientific">Dinothrombium tinctorium</name>
    <dbReference type="NCBI Taxonomy" id="1965070"/>
    <lineage>
        <taxon>Eukaryota</taxon>
        <taxon>Metazoa</taxon>
        <taxon>Ecdysozoa</taxon>
        <taxon>Arthropoda</taxon>
        <taxon>Chelicerata</taxon>
        <taxon>Arachnida</taxon>
        <taxon>Acari</taxon>
        <taxon>Acariformes</taxon>
        <taxon>Trombidiformes</taxon>
        <taxon>Prostigmata</taxon>
        <taxon>Anystina</taxon>
        <taxon>Parasitengona</taxon>
        <taxon>Trombidioidea</taxon>
        <taxon>Trombidiidae</taxon>
        <taxon>Dinothrombium</taxon>
    </lineage>
</organism>
<evidence type="ECO:0000259" key="1">
    <source>
        <dbReference type="Pfam" id="PF01431"/>
    </source>
</evidence>
<dbReference type="InterPro" id="IPR024079">
    <property type="entry name" value="MetalloPept_cat_dom_sf"/>
</dbReference>
<dbReference type="EMBL" id="NCKU01017285">
    <property type="protein sequence ID" value="RWR99019.1"/>
    <property type="molecule type" value="Genomic_DNA"/>
</dbReference>
<proteinExistence type="predicted"/>
<feature type="domain" description="Peptidase M13 C-terminal" evidence="1">
    <location>
        <begin position="60"/>
        <end position="189"/>
    </location>
</feature>
<keyword evidence="3" id="KW-1185">Reference proteome</keyword>
<dbReference type="GO" id="GO:0006508">
    <property type="term" value="P:proteolysis"/>
    <property type="evidence" value="ECO:0007669"/>
    <property type="project" value="InterPro"/>
</dbReference>
<reference evidence="2 3" key="1">
    <citation type="journal article" date="2018" name="Gigascience">
        <title>Genomes of trombidid mites reveal novel predicted allergens and laterally-transferred genes associated with secondary metabolism.</title>
        <authorList>
            <person name="Dong X."/>
            <person name="Chaisiri K."/>
            <person name="Xia D."/>
            <person name="Armstrong S.D."/>
            <person name="Fang Y."/>
            <person name="Donnelly M.J."/>
            <person name="Kadowaki T."/>
            <person name="McGarry J.W."/>
            <person name="Darby A.C."/>
            <person name="Makepeace B.L."/>
        </authorList>
    </citation>
    <scope>NUCLEOTIDE SEQUENCE [LARGE SCALE GENOMIC DNA]</scope>
    <source>
        <strain evidence="2">UoL-WK</strain>
    </source>
</reference>
<dbReference type="AlphaFoldDB" id="A0A443Q7Q4"/>
<sequence length="192" mass="22698">TGTYYQQLQQQLGYTYNNDYCDAFQKHAELKRKAELRALNEHHRSQITDYFWSKEEMLKLSFIQPPVYYEYAPLSVNFTTVSAVVGRIIVNDFHFNELKYGNKSETECQIVKIYKEVINCLTKQHLKLIDSVGNREVERKKIITRNVAENSAVQYAFSAYKSFAEDQGELDFRLPPPMKHFTKDQLFFYFTN</sequence>
<dbReference type="SUPFAM" id="SSF55486">
    <property type="entry name" value="Metalloproteases ('zincins'), catalytic domain"/>
    <property type="match status" value="1"/>
</dbReference>
<gene>
    <name evidence="2" type="ORF">B4U79_19229</name>
</gene>
<evidence type="ECO:0000313" key="2">
    <source>
        <dbReference type="EMBL" id="RWR99019.1"/>
    </source>
</evidence>
<dbReference type="Proteomes" id="UP000285301">
    <property type="component" value="Unassembled WGS sequence"/>
</dbReference>
<protein>
    <submittedName>
        <fullName evidence="2">Neprilysin-like protein</fullName>
    </submittedName>
</protein>
<dbReference type="InterPro" id="IPR018497">
    <property type="entry name" value="Peptidase_M13_C"/>
</dbReference>